<protein>
    <submittedName>
        <fullName evidence="2">Uncharacterized protein</fullName>
    </submittedName>
</protein>
<dbReference type="RefSeq" id="XP_002765673.1">
    <property type="nucleotide sequence ID" value="XM_002765627.1"/>
</dbReference>
<keyword evidence="3" id="KW-1185">Reference proteome</keyword>
<dbReference type="EMBL" id="GG686772">
    <property type="protein sequence ID" value="EEQ98390.1"/>
    <property type="molecule type" value="Genomic_DNA"/>
</dbReference>
<dbReference type="Proteomes" id="UP000007800">
    <property type="component" value="Unassembled WGS sequence"/>
</dbReference>
<dbReference type="OMA" id="KARHEHT"/>
<name>C5LY60_PERM5</name>
<evidence type="ECO:0000313" key="2">
    <source>
        <dbReference type="EMBL" id="EEQ98390.1"/>
    </source>
</evidence>
<evidence type="ECO:0000256" key="1">
    <source>
        <dbReference type="SAM" id="MobiDB-lite"/>
    </source>
</evidence>
<feature type="region of interest" description="Disordered" evidence="1">
    <location>
        <begin position="13"/>
        <end position="95"/>
    </location>
</feature>
<dbReference type="AlphaFoldDB" id="C5LY60"/>
<feature type="compositionally biased region" description="Basic residues" evidence="1">
    <location>
        <begin position="146"/>
        <end position="155"/>
    </location>
</feature>
<dbReference type="InParanoid" id="C5LY60"/>
<feature type="compositionally biased region" description="Basic residues" evidence="1">
    <location>
        <begin position="45"/>
        <end position="59"/>
    </location>
</feature>
<accession>C5LY60</accession>
<sequence length="239" mass="27416">MMYYINLIAESEKREKELQRSEEDRRRLRVGNPPGIDDRLAGLQKARHEHTKKKKKKRTSSPSEVKSKKAKRKRPREQPEASPAPSSSSGLVGLAADVVDDEELLIERRSTRNKFAIDDSPSLEEELHPKIVTISSGKLRDDRRPSKQRKEKKVKSSASRGRPREPSGDSSADGDPGGRRRRRLRIQSASNSDAEDDEGTRKRRRDSVQLRWRMRIYQTGPLKEQFVVAHGYEKLEKAL</sequence>
<proteinExistence type="predicted"/>
<evidence type="ECO:0000313" key="3">
    <source>
        <dbReference type="Proteomes" id="UP000007800"/>
    </source>
</evidence>
<dbReference type="OrthoDB" id="483082at2759"/>
<organism evidence="3">
    <name type="scientific">Perkinsus marinus (strain ATCC 50983 / TXsc)</name>
    <dbReference type="NCBI Taxonomy" id="423536"/>
    <lineage>
        <taxon>Eukaryota</taxon>
        <taxon>Sar</taxon>
        <taxon>Alveolata</taxon>
        <taxon>Perkinsozoa</taxon>
        <taxon>Perkinsea</taxon>
        <taxon>Perkinsida</taxon>
        <taxon>Perkinsidae</taxon>
        <taxon>Perkinsus</taxon>
    </lineage>
</organism>
<reference evidence="2 3" key="1">
    <citation type="submission" date="2008-07" db="EMBL/GenBank/DDBJ databases">
        <authorList>
            <person name="El-Sayed N."/>
            <person name="Caler E."/>
            <person name="Inman J."/>
            <person name="Amedeo P."/>
            <person name="Hass B."/>
            <person name="Wortman J."/>
        </authorList>
    </citation>
    <scope>NUCLEOTIDE SEQUENCE [LARGE SCALE GENOMIC DNA]</scope>
    <source>
        <strain evidence="3">ATCC 50983 / TXsc</strain>
    </source>
</reference>
<feature type="compositionally biased region" description="Basic and acidic residues" evidence="1">
    <location>
        <begin position="13"/>
        <end position="26"/>
    </location>
</feature>
<gene>
    <name evidence="2" type="ORF">Pmar_PMAR013739</name>
</gene>
<feature type="region of interest" description="Disordered" evidence="1">
    <location>
        <begin position="107"/>
        <end position="211"/>
    </location>
</feature>
<dbReference type="GeneID" id="9040857"/>